<proteinExistence type="predicted"/>
<dbReference type="AlphaFoldDB" id="A0A9P4I969"/>
<dbReference type="Proteomes" id="UP000799772">
    <property type="component" value="Unassembled WGS sequence"/>
</dbReference>
<name>A0A9P4I969_9PEZI</name>
<dbReference type="OrthoDB" id="288987at2759"/>
<organism evidence="4 5">
    <name type="scientific">Rhizodiscina lignyota</name>
    <dbReference type="NCBI Taxonomy" id="1504668"/>
    <lineage>
        <taxon>Eukaryota</taxon>
        <taxon>Fungi</taxon>
        <taxon>Dikarya</taxon>
        <taxon>Ascomycota</taxon>
        <taxon>Pezizomycotina</taxon>
        <taxon>Dothideomycetes</taxon>
        <taxon>Pleosporomycetidae</taxon>
        <taxon>Aulographales</taxon>
        <taxon>Rhizodiscinaceae</taxon>
        <taxon>Rhizodiscina</taxon>
    </lineage>
</organism>
<dbReference type="InterPro" id="IPR012462">
    <property type="entry name" value="UFSP1/2_DUB_cat"/>
</dbReference>
<evidence type="ECO:0000313" key="4">
    <source>
        <dbReference type="EMBL" id="KAF2095198.1"/>
    </source>
</evidence>
<evidence type="ECO:0000256" key="1">
    <source>
        <dbReference type="ARBA" id="ARBA00022801"/>
    </source>
</evidence>
<dbReference type="Pfam" id="PF07910">
    <property type="entry name" value="Peptidase_C78"/>
    <property type="match status" value="1"/>
</dbReference>
<reference evidence="4" key="1">
    <citation type="journal article" date="2020" name="Stud. Mycol.">
        <title>101 Dothideomycetes genomes: a test case for predicting lifestyles and emergence of pathogens.</title>
        <authorList>
            <person name="Haridas S."/>
            <person name="Albert R."/>
            <person name="Binder M."/>
            <person name="Bloem J."/>
            <person name="Labutti K."/>
            <person name="Salamov A."/>
            <person name="Andreopoulos B."/>
            <person name="Baker S."/>
            <person name="Barry K."/>
            <person name="Bills G."/>
            <person name="Bluhm B."/>
            <person name="Cannon C."/>
            <person name="Castanera R."/>
            <person name="Culley D."/>
            <person name="Daum C."/>
            <person name="Ezra D."/>
            <person name="Gonzalez J."/>
            <person name="Henrissat B."/>
            <person name="Kuo A."/>
            <person name="Liang C."/>
            <person name="Lipzen A."/>
            <person name="Lutzoni F."/>
            <person name="Magnuson J."/>
            <person name="Mondo S."/>
            <person name="Nolan M."/>
            <person name="Ohm R."/>
            <person name="Pangilinan J."/>
            <person name="Park H.-J."/>
            <person name="Ramirez L."/>
            <person name="Alfaro M."/>
            <person name="Sun H."/>
            <person name="Tritt A."/>
            <person name="Yoshinaga Y."/>
            <person name="Zwiers L.-H."/>
            <person name="Turgeon B."/>
            <person name="Goodwin S."/>
            <person name="Spatafora J."/>
            <person name="Crous P."/>
            <person name="Grigoriev I."/>
        </authorList>
    </citation>
    <scope>NUCLEOTIDE SEQUENCE</scope>
    <source>
        <strain evidence="4">CBS 133067</strain>
    </source>
</reference>
<evidence type="ECO:0000313" key="5">
    <source>
        <dbReference type="Proteomes" id="UP000799772"/>
    </source>
</evidence>
<dbReference type="Gene3D" id="3.90.70.130">
    <property type="match status" value="1"/>
</dbReference>
<evidence type="ECO:0000259" key="3">
    <source>
        <dbReference type="Pfam" id="PF07910"/>
    </source>
</evidence>
<feature type="compositionally biased region" description="Basic and acidic residues" evidence="2">
    <location>
        <begin position="168"/>
        <end position="179"/>
    </location>
</feature>
<gene>
    <name evidence="4" type="ORF">NA57DRAFT_45099</name>
</gene>
<feature type="region of interest" description="Disordered" evidence="2">
    <location>
        <begin position="136"/>
        <end position="179"/>
    </location>
</feature>
<evidence type="ECO:0000256" key="2">
    <source>
        <dbReference type="SAM" id="MobiDB-lite"/>
    </source>
</evidence>
<dbReference type="GO" id="GO:0016787">
    <property type="term" value="F:hydrolase activity"/>
    <property type="evidence" value="ECO:0007669"/>
    <property type="project" value="UniProtKB-KW"/>
</dbReference>
<comment type="caution">
    <text evidence="4">The sequence shown here is derived from an EMBL/GenBank/DDBJ whole genome shotgun (WGS) entry which is preliminary data.</text>
</comment>
<dbReference type="EMBL" id="ML978132">
    <property type="protein sequence ID" value="KAF2095198.1"/>
    <property type="molecule type" value="Genomic_DNA"/>
</dbReference>
<keyword evidence="5" id="KW-1185">Reference proteome</keyword>
<accession>A0A9P4I969</accession>
<feature type="compositionally biased region" description="Basic and acidic residues" evidence="2">
    <location>
        <begin position="150"/>
        <end position="161"/>
    </location>
</feature>
<protein>
    <submittedName>
        <fullName evidence="4">DUF1671-domain-containing protein</fullName>
    </submittedName>
</protein>
<feature type="domain" description="UFSP1/2/DUB catalytic" evidence="3">
    <location>
        <begin position="245"/>
        <end position="467"/>
    </location>
</feature>
<sequence length="482" mass="54479">MAPNTLSCPFCDFNDADEYFLMLHIEELHTDDSPFVSRGAAAANGDESQLLQPPNQQMDRDDLSEQYVDCPESDCGEQVLLSDLNEHLDLHLAERVTLEEQHDSSSGADPEHTSSPAFIQKHFSTAVSPYLRHAVYDSPGESTESMDTPSKSKRDREEDSRRRKRARRDHDERPVRLGKRELGPHAFEERMPDRLWKQLMAGPKITKTTKISRNGTLITQETVENETAGLVPVLAQLSSSDRDVHEAFYCNPAVLHIFSSPNEGGFCGYRNIQMLVSYLQGAKAPGYDKFTGRTPGIPKLQDAIEQAWDKGIGAFARQQTGGIKGTRKYIGTPEVFALFRSLDIPCTSESFHDMNDGHKAYENLLDNVESYFTSAVPDQEEDKKTKVHRTGLPPIYLQRPQHSLTIVGLEKRRNGSRNLVVFDPMYKTTPALVKLLGRSDISLPHSMAMESCRRWPKNLARYDSFEIFKLTGYPPRFPTWDV</sequence>
<keyword evidence="1" id="KW-0378">Hydrolase</keyword>
<feature type="compositionally biased region" description="Polar residues" evidence="2">
    <location>
        <begin position="140"/>
        <end position="149"/>
    </location>
</feature>